<name>A0A6N8JM34_9ACTN</name>
<protein>
    <submittedName>
        <fullName evidence="4">Fructose-bisphosphatase class III</fullName>
    </submittedName>
</protein>
<sequence>MDALETTYLEALSELYPTASEAAEAAAMLEGVLALPRGAELFASDIHGEYNAFSHLLRNGSGAVRTLIADTFGAGLTAGEAAELAAVVAYPEEKALGVLGRTTSDEAADAWLAATLSRLAALAHAAASRHGLAAVHALIPADFGAVAAALLAAQGVAAKAGTAAALIEAAIEGGYGVNLAITLAELTRHLVVDQLHLIGDVYDRGPAPHLIMDELLDYPAVDVQWGNHDILWMGAAAGSPGSVANVVRICARYGNLSILEDAYGINLRPLASFAAEAYADDPCVAFALKGNPGLSAAETALTEKIQKAMAVIQFKVEAALIAANPSFGLDDRNLLHRIDRERGTVVVDGVEYALTDTAFPTVDWDDPYRLTEGEAAVIEQLCAAFTRCERLQRHMAFFLDHGSLYKIENGNLLLHACVPLAPDGSLLEVTLFGETYRGRALYDMVDASVRAAFLATDEEERERGLAMLWYLWLGPGSPLFAKSKMATFELYLIADKAARKEVKNPFYTLLDDPAVVDGIFRDFGMDPATSRIICGHVPVKAKDGEDPVKAAGRVLTIDGGFSSAYQKTTGLAGYTLVSNAEGLFLDANEPLTSREAAIQENADIIGARRVLERYDAPRTVADTDEGAAIRQRIGDLRRLQAAYEAGLIPEDE</sequence>
<dbReference type="HAMAP" id="MF_01854">
    <property type="entry name" value="FBPase_class3"/>
    <property type="match status" value="1"/>
</dbReference>
<dbReference type="GO" id="GO:0042132">
    <property type="term" value="F:fructose 1,6-bisphosphate 1-phosphatase activity"/>
    <property type="evidence" value="ECO:0007669"/>
    <property type="project" value="InterPro"/>
</dbReference>
<keyword evidence="5" id="KW-1185">Reference proteome</keyword>
<proteinExistence type="inferred from homology"/>
<dbReference type="Pfam" id="PF06874">
    <property type="entry name" value="FBPase_2"/>
    <property type="match status" value="1"/>
</dbReference>
<evidence type="ECO:0000256" key="1">
    <source>
        <dbReference type="ARBA" id="ARBA00022801"/>
    </source>
</evidence>
<evidence type="ECO:0000313" key="5">
    <source>
        <dbReference type="Proteomes" id="UP000463388"/>
    </source>
</evidence>
<dbReference type="InterPro" id="IPR029052">
    <property type="entry name" value="Metallo-depent_PP-like"/>
</dbReference>
<dbReference type="GO" id="GO:0006094">
    <property type="term" value="P:gluconeogenesis"/>
    <property type="evidence" value="ECO:0007669"/>
    <property type="project" value="InterPro"/>
</dbReference>
<keyword evidence="2" id="KW-0464">Manganese</keyword>
<dbReference type="RefSeq" id="WP_028026768.1">
    <property type="nucleotide sequence ID" value="NZ_JANJZH010000012.1"/>
</dbReference>
<dbReference type="EMBL" id="WSRR01000005">
    <property type="protein sequence ID" value="MVX60612.1"/>
    <property type="molecule type" value="Genomic_DNA"/>
</dbReference>
<dbReference type="SUPFAM" id="SSF56300">
    <property type="entry name" value="Metallo-dependent phosphatases"/>
    <property type="match status" value="1"/>
</dbReference>
<dbReference type="Proteomes" id="UP000463388">
    <property type="component" value="Unassembled WGS sequence"/>
</dbReference>
<dbReference type="AlphaFoldDB" id="A0A6N8JM34"/>
<gene>
    <name evidence="4" type="ORF">GKZ27_03935</name>
</gene>
<evidence type="ECO:0000256" key="2">
    <source>
        <dbReference type="ARBA" id="ARBA00023211"/>
    </source>
</evidence>
<comment type="caution">
    <text evidence="4">The sequence shown here is derived from an EMBL/GenBank/DDBJ whole genome shotgun (WGS) entry which is preliminary data.</text>
</comment>
<keyword evidence="3" id="KW-0119">Carbohydrate metabolism</keyword>
<dbReference type="OrthoDB" id="9779903at2"/>
<evidence type="ECO:0000256" key="3">
    <source>
        <dbReference type="ARBA" id="ARBA00023277"/>
    </source>
</evidence>
<keyword evidence="1" id="KW-0378">Hydrolase</keyword>
<dbReference type="InterPro" id="IPR009164">
    <property type="entry name" value="FBPtase_class3"/>
</dbReference>
<reference evidence="4 5" key="1">
    <citation type="submission" date="2019-12" db="EMBL/GenBank/DDBJ databases">
        <title>Microbes associate with the intestines of laboratory mice.</title>
        <authorList>
            <person name="Navarre W."/>
            <person name="Wong E."/>
        </authorList>
    </citation>
    <scope>NUCLEOTIDE SEQUENCE [LARGE SCALE GENOMIC DNA]</scope>
    <source>
        <strain evidence="4 5">NM66_B29</strain>
    </source>
</reference>
<evidence type="ECO:0000313" key="4">
    <source>
        <dbReference type="EMBL" id="MVX60612.1"/>
    </source>
</evidence>
<organism evidence="4 5">
    <name type="scientific">Adlercreutzia mucosicola</name>
    <dbReference type="NCBI Taxonomy" id="580026"/>
    <lineage>
        <taxon>Bacteria</taxon>
        <taxon>Bacillati</taxon>
        <taxon>Actinomycetota</taxon>
        <taxon>Coriobacteriia</taxon>
        <taxon>Eggerthellales</taxon>
        <taxon>Eggerthellaceae</taxon>
        <taxon>Adlercreutzia</taxon>
    </lineage>
</organism>
<accession>A0A6N8JM34</accession>